<evidence type="ECO:0000256" key="1">
    <source>
        <dbReference type="SAM" id="MobiDB-lite"/>
    </source>
</evidence>
<dbReference type="AlphaFoldDB" id="A0A5C5YY22"/>
<sequence>MHLIIRPLLVLLVSLAIFPAVPVQAQRGQFVEELFRTIAEAQLEREQRKRIEQEQREREQRERERLQPPIADVPTPIQPRRDRGEGPRGDHDHEHGEPVTAQLPAINVRSREAAGFAQDLVDFYATINSLVNDLRAASIQNPNLRPLLPDAYHVRADCRTLISNCDGLDSLATIEPVFSPLDACWRQLSFSLRAIGSLDGTCNELIRRADRLCLSMEKRFGVGPQFNRAELRDLMIVGSSYMETLIDDLELAAASRRQTAPLIHDIRLLKQQLLGQSGRLSQGNYDDVVAAFTDFAHQWGELSRRAYTVDDLHVHRRLDRIHEVGDQTYALLWLPPPTSTVDLQAAAQRLDRSFTSVMNRLTLATMVSLRSNDQRQLLEASRRLSDQCHQFENAAAQRSSLQELSGLFGGIDRDWSTLRGAYMQLGSLPRGAIFEVDQACGQIRGMLNIGPAVETGADLRSMLPSVAALEGGAEYLDADIQRFKRYFVSSSFRNSITDASRDVYSHAKRLNAELSQQLDRGRVDIADLQREAGKMVDAWQQLSRDIEQIQNQGLPHRSAEGVKRARRDLAPYVAEIAAALLQQ</sequence>
<name>A0A5C5YY22_9BACT</name>
<evidence type="ECO:0000313" key="2">
    <source>
        <dbReference type="EMBL" id="TWT79952.1"/>
    </source>
</evidence>
<feature type="compositionally biased region" description="Basic and acidic residues" evidence="1">
    <location>
        <begin position="45"/>
        <end position="66"/>
    </location>
</feature>
<organism evidence="2 3">
    <name type="scientific">Novipirellula herctigrandis</name>
    <dbReference type="NCBI Taxonomy" id="2527986"/>
    <lineage>
        <taxon>Bacteria</taxon>
        <taxon>Pseudomonadati</taxon>
        <taxon>Planctomycetota</taxon>
        <taxon>Planctomycetia</taxon>
        <taxon>Pirellulales</taxon>
        <taxon>Pirellulaceae</taxon>
        <taxon>Novipirellula</taxon>
    </lineage>
</organism>
<comment type="caution">
    <text evidence="2">The sequence shown here is derived from an EMBL/GenBank/DDBJ whole genome shotgun (WGS) entry which is preliminary data.</text>
</comment>
<dbReference type="EMBL" id="SJPJ01000001">
    <property type="protein sequence ID" value="TWT79952.1"/>
    <property type="molecule type" value="Genomic_DNA"/>
</dbReference>
<evidence type="ECO:0000313" key="3">
    <source>
        <dbReference type="Proteomes" id="UP000315010"/>
    </source>
</evidence>
<dbReference type="Proteomes" id="UP000315010">
    <property type="component" value="Unassembled WGS sequence"/>
</dbReference>
<keyword evidence="3" id="KW-1185">Reference proteome</keyword>
<accession>A0A5C5YY22</accession>
<gene>
    <name evidence="2" type="ORF">CA13_13630</name>
</gene>
<protein>
    <submittedName>
        <fullName evidence="2">Uncharacterized protein</fullName>
    </submittedName>
</protein>
<dbReference type="RefSeq" id="WP_146395068.1">
    <property type="nucleotide sequence ID" value="NZ_SJPJ01000001.1"/>
</dbReference>
<feature type="region of interest" description="Disordered" evidence="1">
    <location>
        <begin position="45"/>
        <end position="98"/>
    </location>
</feature>
<proteinExistence type="predicted"/>
<feature type="compositionally biased region" description="Basic and acidic residues" evidence="1">
    <location>
        <begin position="79"/>
        <end position="97"/>
    </location>
</feature>
<reference evidence="2 3" key="1">
    <citation type="submission" date="2019-02" db="EMBL/GenBank/DDBJ databases">
        <title>Deep-cultivation of Planctomycetes and their phenomic and genomic characterization uncovers novel biology.</title>
        <authorList>
            <person name="Wiegand S."/>
            <person name="Jogler M."/>
            <person name="Boedeker C."/>
            <person name="Pinto D."/>
            <person name="Vollmers J."/>
            <person name="Rivas-Marin E."/>
            <person name="Kohn T."/>
            <person name="Peeters S.H."/>
            <person name="Heuer A."/>
            <person name="Rast P."/>
            <person name="Oberbeckmann S."/>
            <person name="Bunk B."/>
            <person name="Jeske O."/>
            <person name="Meyerdierks A."/>
            <person name="Storesund J.E."/>
            <person name="Kallscheuer N."/>
            <person name="Luecker S."/>
            <person name="Lage O.M."/>
            <person name="Pohl T."/>
            <person name="Merkel B.J."/>
            <person name="Hornburger P."/>
            <person name="Mueller R.-W."/>
            <person name="Bruemmer F."/>
            <person name="Labrenz M."/>
            <person name="Spormann A.M."/>
            <person name="Op Den Camp H."/>
            <person name="Overmann J."/>
            <person name="Amann R."/>
            <person name="Jetten M.S.M."/>
            <person name="Mascher T."/>
            <person name="Medema M.H."/>
            <person name="Devos D.P."/>
            <person name="Kaster A.-K."/>
            <person name="Ovreas L."/>
            <person name="Rohde M."/>
            <person name="Galperin M.Y."/>
            <person name="Jogler C."/>
        </authorList>
    </citation>
    <scope>NUCLEOTIDE SEQUENCE [LARGE SCALE GENOMIC DNA]</scope>
    <source>
        <strain evidence="2 3">CA13</strain>
    </source>
</reference>
<dbReference type="OrthoDB" id="269620at2"/>